<dbReference type="AlphaFoldDB" id="A0A0R3SJ85"/>
<gene>
    <name evidence="2" type="ORF">HDID_LOCUS4998</name>
</gene>
<protein>
    <submittedName>
        <fullName evidence="4">Integrin_alpha2 domain-containing protein</fullName>
    </submittedName>
</protein>
<dbReference type="WBParaSite" id="HDID_0000500001-mRNA-1">
    <property type="protein sequence ID" value="HDID_0000500001-mRNA-1"/>
    <property type="gene ID" value="HDID_0000500001"/>
</dbReference>
<keyword evidence="1" id="KW-1133">Transmembrane helix</keyword>
<dbReference type="Proteomes" id="UP000274504">
    <property type="component" value="Unassembled WGS sequence"/>
</dbReference>
<sequence length="120" mass="13474">MRVYRNAPRVLLWVIDSCFKLVSLISFALVFPFGSLKEDQFGCLASILGLRSPCHAKIRLLLDEEPDVKKPLRGSELVAGPITQVFNLRGPENDFAVNVTIIKTALPMPLPEVQRKWSLL</sequence>
<proteinExistence type="predicted"/>
<organism evidence="4">
    <name type="scientific">Hymenolepis diminuta</name>
    <name type="common">Rat tapeworm</name>
    <dbReference type="NCBI Taxonomy" id="6216"/>
    <lineage>
        <taxon>Eukaryota</taxon>
        <taxon>Metazoa</taxon>
        <taxon>Spiralia</taxon>
        <taxon>Lophotrochozoa</taxon>
        <taxon>Platyhelminthes</taxon>
        <taxon>Cestoda</taxon>
        <taxon>Eucestoda</taxon>
        <taxon>Cyclophyllidea</taxon>
        <taxon>Hymenolepididae</taxon>
        <taxon>Hymenolepis</taxon>
    </lineage>
</organism>
<dbReference type="EMBL" id="UYSG01002223">
    <property type="protein sequence ID" value="VDL57316.1"/>
    <property type="molecule type" value="Genomic_DNA"/>
</dbReference>
<feature type="transmembrane region" description="Helical" evidence="1">
    <location>
        <begin position="12"/>
        <end position="34"/>
    </location>
</feature>
<accession>A0A0R3SJ85</accession>
<evidence type="ECO:0000256" key="1">
    <source>
        <dbReference type="SAM" id="Phobius"/>
    </source>
</evidence>
<keyword evidence="1" id="KW-0812">Transmembrane</keyword>
<name>A0A0R3SJ85_HYMDI</name>
<reference evidence="4" key="1">
    <citation type="submission" date="2017-02" db="UniProtKB">
        <authorList>
            <consortium name="WormBaseParasite"/>
        </authorList>
    </citation>
    <scope>IDENTIFICATION</scope>
</reference>
<evidence type="ECO:0000313" key="4">
    <source>
        <dbReference type="WBParaSite" id="HDID_0000500001-mRNA-1"/>
    </source>
</evidence>
<evidence type="ECO:0000313" key="2">
    <source>
        <dbReference type="EMBL" id="VDL57316.1"/>
    </source>
</evidence>
<evidence type="ECO:0000313" key="3">
    <source>
        <dbReference type="Proteomes" id="UP000274504"/>
    </source>
</evidence>
<reference evidence="2 3" key="2">
    <citation type="submission" date="2018-11" db="EMBL/GenBank/DDBJ databases">
        <authorList>
            <consortium name="Pathogen Informatics"/>
        </authorList>
    </citation>
    <scope>NUCLEOTIDE SEQUENCE [LARGE SCALE GENOMIC DNA]</scope>
</reference>
<keyword evidence="1" id="KW-0472">Membrane</keyword>